<gene>
    <name evidence="1" type="ORF">ElyMa_001947600</name>
</gene>
<dbReference type="Proteomes" id="UP000762676">
    <property type="component" value="Unassembled WGS sequence"/>
</dbReference>
<keyword evidence="2" id="KW-1185">Reference proteome</keyword>
<dbReference type="EMBL" id="BMAT01003951">
    <property type="protein sequence ID" value="GFR65440.1"/>
    <property type="molecule type" value="Genomic_DNA"/>
</dbReference>
<protein>
    <submittedName>
        <fullName evidence="1">Retrovirus-related Pol polyprotein LINE-1</fullName>
    </submittedName>
</protein>
<comment type="caution">
    <text evidence="1">The sequence shown here is derived from an EMBL/GenBank/DDBJ whole genome shotgun (WGS) entry which is preliminary data.</text>
</comment>
<name>A0AAV4EY27_9GAST</name>
<dbReference type="AlphaFoldDB" id="A0AAV4EY27"/>
<proteinExistence type="predicted"/>
<sequence length="100" mass="11488">MRPVILYGAECWSTGVKEENILEKTEMRMLRRIKGVTLKDKIKSEDIREELGVGSIKTGFLQPPSYQIPGCFQEFPCPNVKIPGQARQNQIKFRLNETFS</sequence>
<evidence type="ECO:0000313" key="2">
    <source>
        <dbReference type="Proteomes" id="UP000762676"/>
    </source>
</evidence>
<accession>A0AAV4EY27</accession>
<reference evidence="1 2" key="1">
    <citation type="journal article" date="2021" name="Elife">
        <title>Chloroplast acquisition without the gene transfer in kleptoplastic sea slugs, Plakobranchus ocellatus.</title>
        <authorList>
            <person name="Maeda T."/>
            <person name="Takahashi S."/>
            <person name="Yoshida T."/>
            <person name="Shimamura S."/>
            <person name="Takaki Y."/>
            <person name="Nagai Y."/>
            <person name="Toyoda A."/>
            <person name="Suzuki Y."/>
            <person name="Arimoto A."/>
            <person name="Ishii H."/>
            <person name="Satoh N."/>
            <person name="Nishiyama T."/>
            <person name="Hasebe M."/>
            <person name="Maruyama T."/>
            <person name="Minagawa J."/>
            <person name="Obokata J."/>
            <person name="Shigenobu S."/>
        </authorList>
    </citation>
    <scope>NUCLEOTIDE SEQUENCE [LARGE SCALE GENOMIC DNA]</scope>
</reference>
<organism evidence="1 2">
    <name type="scientific">Elysia marginata</name>
    <dbReference type="NCBI Taxonomy" id="1093978"/>
    <lineage>
        <taxon>Eukaryota</taxon>
        <taxon>Metazoa</taxon>
        <taxon>Spiralia</taxon>
        <taxon>Lophotrochozoa</taxon>
        <taxon>Mollusca</taxon>
        <taxon>Gastropoda</taxon>
        <taxon>Heterobranchia</taxon>
        <taxon>Euthyneura</taxon>
        <taxon>Panpulmonata</taxon>
        <taxon>Sacoglossa</taxon>
        <taxon>Placobranchoidea</taxon>
        <taxon>Plakobranchidae</taxon>
        <taxon>Elysia</taxon>
    </lineage>
</organism>
<evidence type="ECO:0000313" key="1">
    <source>
        <dbReference type="EMBL" id="GFR65440.1"/>
    </source>
</evidence>